<dbReference type="VEuPathDB" id="FungiDB:FOZG_07942"/>
<reference evidence="1 2" key="1">
    <citation type="journal article" date="2018" name="Sci. Rep.">
        <title>Characterisation of pathogen-specific regions and novel effector candidates in Fusarium oxysporum f. sp. cepae.</title>
        <authorList>
            <person name="Armitage A.D."/>
            <person name="Taylor A."/>
            <person name="Sobczyk M.K."/>
            <person name="Baxter L."/>
            <person name="Greenfield B.P."/>
            <person name="Bates H.J."/>
            <person name="Wilson F."/>
            <person name="Jackson A.C."/>
            <person name="Ott S."/>
            <person name="Harrison R.J."/>
            <person name="Clarkson J.P."/>
        </authorList>
    </citation>
    <scope>NUCLEOTIDE SEQUENCE [LARGE SCALE GENOMIC DNA]</scope>
    <source>
        <strain evidence="1 2">Fo_A28</strain>
    </source>
</reference>
<proteinExistence type="predicted"/>
<dbReference type="VEuPathDB" id="FungiDB:FOC1_g10000225"/>
<gene>
    <name evidence="1" type="ORF">BFJ68_g16118</name>
</gene>
<dbReference type="EMBL" id="MRCY01000218">
    <property type="protein sequence ID" value="RKK91714.1"/>
    <property type="molecule type" value="Genomic_DNA"/>
</dbReference>
<dbReference type="VEuPathDB" id="FungiDB:HZS61_013297"/>
<comment type="caution">
    <text evidence="1">The sequence shown here is derived from an EMBL/GenBank/DDBJ whole genome shotgun (WGS) entry which is preliminary data.</text>
</comment>
<evidence type="ECO:0000313" key="2">
    <source>
        <dbReference type="Proteomes" id="UP000285860"/>
    </source>
</evidence>
<dbReference type="Proteomes" id="UP000285860">
    <property type="component" value="Unassembled WGS sequence"/>
</dbReference>
<protein>
    <submittedName>
        <fullName evidence="1">Uncharacterized protein</fullName>
    </submittedName>
</protein>
<dbReference type="VEuPathDB" id="FungiDB:FOXG_05688"/>
<dbReference type="AlphaFoldDB" id="A0A420PGT6"/>
<sequence>MYPNPKSFWWICSCVGACCESWSNATEDLLGLNSLLKAFPTPVHLYEAAIFTFCNILTGSEPDSLENIFAICSLSYVASICSRKTGKLDIDNIFRDINIWRDSTCDPQNRQLFNDLIQRLWGGGGDITTSPFQTEESLRLASQLFGDPGYISPQSATMQDTSLFGDLPDPFWSGLFDMPGSLFGPNYR</sequence>
<evidence type="ECO:0000313" key="1">
    <source>
        <dbReference type="EMBL" id="RKK91714.1"/>
    </source>
</evidence>
<name>A0A420PGT6_FUSOX</name>
<organism evidence="1 2">
    <name type="scientific">Fusarium oxysporum</name>
    <name type="common">Fusarium vascular wilt</name>
    <dbReference type="NCBI Taxonomy" id="5507"/>
    <lineage>
        <taxon>Eukaryota</taxon>
        <taxon>Fungi</taxon>
        <taxon>Dikarya</taxon>
        <taxon>Ascomycota</taxon>
        <taxon>Pezizomycotina</taxon>
        <taxon>Sordariomycetes</taxon>
        <taxon>Hypocreomycetidae</taxon>
        <taxon>Hypocreales</taxon>
        <taxon>Nectriaceae</taxon>
        <taxon>Fusarium</taxon>
        <taxon>Fusarium oxysporum species complex</taxon>
    </lineage>
</organism>
<dbReference type="VEuPathDB" id="FungiDB:FOMG_11543"/>
<accession>A0A420PGT6</accession>